<evidence type="ECO:0000256" key="4">
    <source>
        <dbReference type="ARBA" id="ARBA00023125"/>
    </source>
</evidence>
<organism evidence="8 9">
    <name type="scientific">Halobacillus seohaensis</name>
    <dbReference type="NCBI Taxonomy" id="447421"/>
    <lineage>
        <taxon>Bacteria</taxon>
        <taxon>Bacillati</taxon>
        <taxon>Bacillota</taxon>
        <taxon>Bacilli</taxon>
        <taxon>Bacillales</taxon>
        <taxon>Bacillaceae</taxon>
        <taxon>Halobacillus</taxon>
    </lineage>
</organism>
<dbReference type="RefSeq" id="WP_204706485.1">
    <property type="nucleotide sequence ID" value="NZ_JBHSZV010000004.1"/>
</dbReference>
<feature type="domain" description="RNA polymerase sigma-70 region 2" evidence="6">
    <location>
        <begin position="8"/>
        <end position="75"/>
    </location>
</feature>
<dbReference type="InterPro" id="IPR013325">
    <property type="entry name" value="RNA_pol_sigma_r2"/>
</dbReference>
<name>A0ABW2EDZ3_9BACI</name>
<dbReference type="SUPFAM" id="SSF88659">
    <property type="entry name" value="Sigma3 and sigma4 domains of RNA polymerase sigma factors"/>
    <property type="match status" value="1"/>
</dbReference>
<accession>A0ABW2EDZ3</accession>
<dbReference type="InterPro" id="IPR013324">
    <property type="entry name" value="RNA_pol_sigma_r3/r4-like"/>
</dbReference>
<dbReference type="Gene3D" id="1.10.1740.10">
    <property type="match status" value="1"/>
</dbReference>
<evidence type="ECO:0000256" key="5">
    <source>
        <dbReference type="ARBA" id="ARBA00023163"/>
    </source>
</evidence>
<keyword evidence="9" id="KW-1185">Reference proteome</keyword>
<feature type="domain" description="RNA polymerase sigma-70 region 4" evidence="7">
    <location>
        <begin position="123"/>
        <end position="165"/>
    </location>
</feature>
<dbReference type="Proteomes" id="UP001596410">
    <property type="component" value="Unassembled WGS sequence"/>
</dbReference>
<keyword evidence="2" id="KW-0805">Transcription regulation</keyword>
<sequence>MKPFFDDFYDKYHQDLFQYVFYMVKDRQVAEDLVQDIYIKVIRSYESFDGRSNEKTWLFSIAKHVTIDYFRKQGRKRKRFFEFFNWEEKGEKLPSSAPLPEELVEKSEQLQQVYRGLDQCSIDQKNVIILRFMQSMSIQETAEILDFTESKVKTIQHRGLKVLKKILNREVDLSG</sequence>
<dbReference type="InterPro" id="IPR036388">
    <property type="entry name" value="WH-like_DNA-bd_sf"/>
</dbReference>
<dbReference type="InterPro" id="IPR007630">
    <property type="entry name" value="RNA_pol_sigma70_r4"/>
</dbReference>
<evidence type="ECO:0000259" key="6">
    <source>
        <dbReference type="Pfam" id="PF04542"/>
    </source>
</evidence>
<dbReference type="CDD" id="cd06171">
    <property type="entry name" value="Sigma70_r4"/>
    <property type="match status" value="1"/>
</dbReference>
<dbReference type="PANTHER" id="PTHR43133:SF60">
    <property type="entry name" value="RNA POLYMERASE SIGMA FACTOR SIGV"/>
    <property type="match status" value="1"/>
</dbReference>
<dbReference type="Pfam" id="PF04545">
    <property type="entry name" value="Sigma70_r4"/>
    <property type="match status" value="1"/>
</dbReference>
<gene>
    <name evidence="8" type="ORF">ACFQIC_01215</name>
</gene>
<dbReference type="Gene3D" id="1.10.10.10">
    <property type="entry name" value="Winged helix-like DNA-binding domain superfamily/Winged helix DNA-binding domain"/>
    <property type="match status" value="1"/>
</dbReference>
<evidence type="ECO:0000256" key="3">
    <source>
        <dbReference type="ARBA" id="ARBA00023082"/>
    </source>
</evidence>
<evidence type="ECO:0000313" key="8">
    <source>
        <dbReference type="EMBL" id="MFC7060490.1"/>
    </source>
</evidence>
<dbReference type="InterPro" id="IPR007627">
    <property type="entry name" value="RNA_pol_sigma70_r2"/>
</dbReference>
<dbReference type="InterPro" id="IPR014284">
    <property type="entry name" value="RNA_pol_sigma-70_dom"/>
</dbReference>
<keyword evidence="5" id="KW-0804">Transcription</keyword>
<dbReference type="EMBL" id="JBHSZV010000004">
    <property type="protein sequence ID" value="MFC7060490.1"/>
    <property type="molecule type" value="Genomic_DNA"/>
</dbReference>
<dbReference type="PANTHER" id="PTHR43133">
    <property type="entry name" value="RNA POLYMERASE ECF-TYPE SIGMA FACTO"/>
    <property type="match status" value="1"/>
</dbReference>
<dbReference type="Pfam" id="PF04542">
    <property type="entry name" value="Sigma70_r2"/>
    <property type="match status" value="1"/>
</dbReference>
<keyword evidence="3" id="KW-0731">Sigma factor</keyword>
<comment type="similarity">
    <text evidence="1">Belongs to the sigma-70 factor family. ECF subfamily.</text>
</comment>
<protein>
    <submittedName>
        <fullName evidence="8">RNA polymerase sigma factor SigX</fullName>
    </submittedName>
</protein>
<dbReference type="NCBIfam" id="TIGR02937">
    <property type="entry name" value="sigma70-ECF"/>
    <property type="match status" value="1"/>
</dbReference>
<evidence type="ECO:0000256" key="2">
    <source>
        <dbReference type="ARBA" id="ARBA00023015"/>
    </source>
</evidence>
<dbReference type="InterPro" id="IPR039425">
    <property type="entry name" value="RNA_pol_sigma-70-like"/>
</dbReference>
<keyword evidence="4" id="KW-0238">DNA-binding</keyword>
<evidence type="ECO:0000259" key="7">
    <source>
        <dbReference type="Pfam" id="PF04545"/>
    </source>
</evidence>
<reference evidence="9" key="1">
    <citation type="journal article" date="2019" name="Int. J. Syst. Evol. Microbiol.">
        <title>The Global Catalogue of Microorganisms (GCM) 10K type strain sequencing project: providing services to taxonomists for standard genome sequencing and annotation.</title>
        <authorList>
            <consortium name="The Broad Institute Genomics Platform"/>
            <consortium name="The Broad Institute Genome Sequencing Center for Infectious Disease"/>
            <person name="Wu L."/>
            <person name="Ma J."/>
        </authorList>
    </citation>
    <scope>NUCLEOTIDE SEQUENCE [LARGE SCALE GENOMIC DNA]</scope>
    <source>
        <strain evidence="9">CGMCC 4.1621</strain>
    </source>
</reference>
<evidence type="ECO:0000256" key="1">
    <source>
        <dbReference type="ARBA" id="ARBA00010641"/>
    </source>
</evidence>
<comment type="caution">
    <text evidence="8">The sequence shown here is derived from an EMBL/GenBank/DDBJ whole genome shotgun (WGS) entry which is preliminary data.</text>
</comment>
<proteinExistence type="inferred from homology"/>
<dbReference type="SUPFAM" id="SSF88946">
    <property type="entry name" value="Sigma2 domain of RNA polymerase sigma factors"/>
    <property type="match status" value="1"/>
</dbReference>
<evidence type="ECO:0000313" key="9">
    <source>
        <dbReference type="Proteomes" id="UP001596410"/>
    </source>
</evidence>